<dbReference type="PANTHER" id="PTHR43019:SF23">
    <property type="entry name" value="PROTEASE DO-LIKE 5, CHLOROPLASTIC"/>
    <property type="match status" value="1"/>
</dbReference>
<dbReference type="Pfam" id="PF13365">
    <property type="entry name" value="Trypsin_2"/>
    <property type="match status" value="1"/>
</dbReference>
<dbReference type="GO" id="GO:0009403">
    <property type="term" value="P:toxin biosynthetic process"/>
    <property type="evidence" value="ECO:0007669"/>
    <property type="project" value="InterPro"/>
</dbReference>
<dbReference type="RefSeq" id="WP_137813836.1">
    <property type="nucleotide sequence ID" value="NZ_BJFL01000009.1"/>
</dbReference>
<gene>
    <name evidence="6" type="ORF">GTS_23590</name>
</gene>
<keyword evidence="6" id="KW-0378">Hydrolase</keyword>
<dbReference type="NCBIfam" id="NF033740">
    <property type="entry name" value="MarP_fam_protase"/>
    <property type="match status" value="1"/>
</dbReference>
<evidence type="ECO:0000256" key="5">
    <source>
        <dbReference type="SAM" id="Phobius"/>
    </source>
</evidence>
<dbReference type="InterPro" id="IPR009003">
    <property type="entry name" value="Peptidase_S1_PA"/>
</dbReference>
<dbReference type="Gene3D" id="2.40.10.10">
    <property type="entry name" value="Trypsin-like serine proteases"/>
    <property type="match status" value="2"/>
</dbReference>
<keyword evidence="6" id="KW-0645">Protease</keyword>
<dbReference type="GO" id="GO:0016020">
    <property type="term" value="C:membrane"/>
    <property type="evidence" value="ECO:0007669"/>
    <property type="project" value="UniProtKB-SubCell"/>
</dbReference>
<sequence length="394" mass="40649">MNWVDLLVITLAVLAAVSGARQGMVTALPAFAGVLGGAILGVRVAPLVVDQFSSVATRVSFAVAIVVLLVALGETLGVYVGRAIKRHVNRTPLTGVDNALGAVVQGAVVFVVAWLIALPLTSVVGLPGLAGAINRSAVLGTVNSMMPAEAQQLPGELRQLLDVSGFPAAIDPFARTPIADVSPPDTALQNSAVVNRVRPSVLKVRGRAPSCSRALEGSGFVIAPQRVMTNAHVVAGTDEALVEVGRGELEARVVYYDPEVDVAVLAVPDLTAAPLTFDDRAATSGENAVVLGYPLDGPYTASPARVRERIQLRGPDIYDARTVTRDVYTVRATVRSGNSGGPLIDPQGRVLGVVFGAAVDDPETGFVLTARQVAAAASAASDLNRKVSTGSCAT</sequence>
<accession>A0A4D4J887</accession>
<comment type="subcellular location">
    <subcellularLocation>
        <location evidence="1">Membrane</location>
        <topology evidence="1">Multi-pass membrane protein</topology>
    </subcellularLocation>
</comment>
<feature type="transmembrane region" description="Helical" evidence="5">
    <location>
        <begin position="61"/>
        <end position="80"/>
    </location>
</feature>
<evidence type="ECO:0000256" key="2">
    <source>
        <dbReference type="ARBA" id="ARBA00022692"/>
    </source>
</evidence>
<dbReference type="Pfam" id="PF02674">
    <property type="entry name" value="Colicin_V"/>
    <property type="match status" value="1"/>
</dbReference>
<dbReference type="SUPFAM" id="SSF50494">
    <property type="entry name" value="Trypsin-like serine proteases"/>
    <property type="match status" value="1"/>
</dbReference>
<dbReference type="EMBL" id="BJFL01000009">
    <property type="protein sequence ID" value="GDY30726.1"/>
    <property type="molecule type" value="Genomic_DNA"/>
</dbReference>
<feature type="transmembrane region" description="Helical" evidence="5">
    <location>
        <begin position="29"/>
        <end position="49"/>
    </location>
</feature>
<dbReference type="OrthoDB" id="9766361at2"/>
<comment type="caution">
    <text evidence="6">The sequence shown here is derived from an EMBL/GenBank/DDBJ whole genome shotgun (WGS) entry which is preliminary data.</text>
</comment>
<dbReference type="GO" id="GO:0004252">
    <property type="term" value="F:serine-type endopeptidase activity"/>
    <property type="evidence" value="ECO:0007669"/>
    <property type="project" value="InterPro"/>
</dbReference>
<dbReference type="PRINTS" id="PR00834">
    <property type="entry name" value="PROTEASES2C"/>
</dbReference>
<organism evidence="6 7">
    <name type="scientific">Gandjariella thermophila</name>
    <dbReference type="NCBI Taxonomy" id="1931992"/>
    <lineage>
        <taxon>Bacteria</taxon>
        <taxon>Bacillati</taxon>
        <taxon>Actinomycetota</taxon>
        <taxon>Actinomycetes</taxon>
        <taxon>Pseudonocardiales</taxon>
        <taxon>Pseudonocardiaceae</taxon>
        <taxon>Gandjariella</taxon>
    </lineage>
</organism>
<dbReference type="PANTHER" id="PTHR43019">
    <property type="entry name" value="SERINE ENDOPROTEASE DEGS"/>
    <property type="match status" value="1"/>
</dbReference>
<feature type="transmembrane region" description="Helical" evidence="5">
    <location>
        <begin position="100"/>
        <end position="126"/>
    </location>
</feature>
<keyword evidence="7" id="KW-1185">Reference proteome</keyword>
<evidence type="ECO:0000313" key="6">
    <source>
        <dbReference type="EMBL" id="GDY30726.1"/>
    </source>
</evidence>
<dbReference type="InterPro" id="IPR001940">
    <property type="entry name" value="Peptidase_S1C"/>
</dbReference>
<evidence type="ECO:0000256" key="1">
    <source>
        <dbReference type="ARBA" id="ARBA00004141"/>
    </source>
</evidence>
<keyword evidence="4 5" id="KW-0472">Membrane</keyword>
<keyword evidence="2 5" id="KW-0812">Transmembrane</keyword>
<protein>
    <submittedName>
        <fullName evidence="6">Serine protease</fullName>
    </submittedName>
</protein>
<dbReference type="Proteomes" id="UP000298860">
    <property type="component" value="Unassembled WGS sequence"/>
</dbReference>
<evidence type="ECO:0000313" key="7">
    <source>
        <dbReference type="Proteomes" id="UP000298860"/>
    </source>
</evidence>
<name>A0A4D4J887_9PSEU</name>
<dbReference type="InterPro" id="IPR003825">
    <property type="entry name" value="Colicin-V_CvpA"/>
</dbReference>
<dbReference type="AlphaFoldDB" id="A0A4D4J887"/>
<proteinExistence type="predicted"/>
<reference evidence="7" key="1">
    <citation type="submission" date="2019-04" db="EMBL/GenBank/DDBJ databases">
        <title>Draft genome sequence of Pseudonocardiaceae bacterium SL3-2-4.</title>
        <authorList>
            <person name="Ningsih F."/>
            <person name="Yokota A."/>
            <person name="Sakai Y."/>
            <person name="Nanatani K."/>
            <person name="Yabe S."/>
            <person name="Oetari A."/>
            <person name="Sjamsuridzal W."/>
        </authorList>
    </citation>
    <scope>NUCLEOTIDE SEQUENCE [LARGE SCALE GENOMIC DNA]</scope>
    <source>
        <strain evidence="7">SL3-2-4</strain>
    </source>
</reference>
<keyword evidence="3 5" id="KW-1133">Transmembrane helix</keyword>
<evidence type="ECO:0000256" key="3">
    <source>
        <dbReference type="ARBA" id="ARBA00022989"/>
    </source>
</evidence>
<dbReference type="InterPro" id="IPR043504">
    <property type="entry name" value="Peptidase_S1_PA_chymotrypsin"/>
</dbReference>
<dbReference type="InterPro" id="IPR047680">
    <property type="entry name" value="MarP-like"/>
</dbReference>
<dbReference type="GO" id="GO:0006508">
    <property type="term" value="P:proteolysis"/>
    <property type="evidence" value="ECO:0007669"/>
    <property type="project" value="UniProtKB-KW"/>
</dbReference>
<evidence type="ECO:0000256" key="4">
    <source>
        <dbReference type="ARBA" id="ARBA00023136"/>
    </source>
</evidence>